<protein>
    <recommendedName>
        <fullName evidence="3">Glycosyltransferase family 1 protein</fullName>
    </recommendedName>
</protein>
<accession>A0ABZ1UJU4</accession>
<organism evidence="1 2">
    <name type="scientific">[Empedobacter] haloabium</name>
    <dbReference type="NCBI Taxonomy" id="592317"/>
    <lineage>
        <taxon>Bacteria</taxon>
        <taxon>Pseudomonadati</taxon>
        <taxon>Pseudomonadota</taxon>
        <taxon>Betaproteobacteria</taxon>
        <taxon>Burkholderiales</taxon>
        <taxon>Oxalobacteraceae</taxon>
        <taxon>Telluria group</taxon>
        <taxon>Telluria group incertae sedis</taxon>
    </lineage>
</organism>
<sequence length="562" mass="63028">MEQVLIITSSYDLPAAQELAPTLGDYRTYFFDPTLVDEIAKTSLKRPELLLWDDAPTYPELEHQAYVRVRELERQVDDALRPLLAAYHPTLSLRGWQSLNLYYLMLGWQWYSGLWSSIAGRLRDCHVHVLVCDNPANFYWPSFVPALLLIERLRTWGVPFSAVAYGERADESDVMMDLFGSVPEQYDVLTHLPTCFYDAPHFRAELAAAGSRIVNIEPKYWGMPMTPNLQVKMARLDHARLAQAGVPSLQEPGQQLLTLLHGLLEPYIASSDYRARQAVHLAKLYQSQLASLFLLETYFGGIRPGRMLISDHDAGFHGPLLTYASRHRMPVYVLPHAKVSISSEFTFRNMTALTHVMQGRTVLDGNGRALRHMTLAYPEQLSLNTASAPLRRLGVLLSGLSLNGVPSTALRPYLDGLKEIEQWCRRHGVELAVRCRPGQSLFELITGSTAIARADLEAALRGSLGEFAQGVDVCLMYDAPTSAAIEFLRNGVPLLNPLPEALSTAEHLWSDAELIPRESLADTLRRLDAYVADTDLLDSFRRHQFARYAAGTAQARSLRSLL</sequence>
<keyword evidence="2" id="KW-1185">Reference proteome</keyword>
<dbReference type="EMBL" id="CP136508">
    <property type="protein sequence ID" value="WUR13022.1"/>
    <property type="molecule type" value="Genomic_DNA"/>
</dbReference>
<name>A0ABZ1UJU4_9BURK</name>
<evidence type="ECO:0000313" key="1">
    <source>
        <dbReference type="EMBL" id="WUR13022.1"/>
    </source>
</evidence>
<dbReference type="Proteomes" id="UP000321323">
    <property type="component" value="Chromosome"/>
</dbReference>
<evidence type="ECO:0000313" key="2">
    <source>
        <dbReference type="Proteomes" id="UP000321323"/>
    </source>
</evidence>
<evidence type="ECO:0008006" key="3">
    <source>
        <dbReference type="Google" id="ProtNLM"/>
    </source>
</evidence>
<gene>
    <name evidence="1" type="ORF">E7V67_025590</name>
</gene>
<proteinExistence type="predicted"/>
<reference evidence="1 2" key="1">
    <citation type="journal article" date="2019" name="Int. J. Syst. Evol. Microbiol.">
        <title>The Draft Whole-Genome Sequence of the Antibiotic Producer Empedobacter haloabium ATCC 31962 Provides Indications for Its Taxonomic Reclassification.</title>
        <authorList>
            <person name="Miess H."/>
            <person name="Arlt P."/>
            <person name="Apel A.K."/>
            <person name="Weber T."/>
            <person name="Nieselt K."/>
            <person name="Hanssen F."/>
            <person name="Czemmel S."/>
            <person name="Nahnsen S."/>
            <person name="Gross H."/>
        </authorList>
    </citation>
    <scope>NUCLEOTIDE SEQUENCE [LARGE SCALE GENOMIC DNA]</scope>
    <source>
        <strain evidence="1 2">ATCC 31962</strain>
    </source>
</reference>